<dbReference type="Pfam" id="PF13561">
    <property type="entry name" value="adh_short_C2"/>
    <property type="match status" value="1"/>
</dbReference>
<dbReference type="SUPFAM" id="SSF51735">
    <property type="entry name" value="NAD(P)-binding Rossmann-fold domains"/>
    <property type="match status" value="1"/>
</dbReference>
<dbReference type="AlphaFoldDB" id="A0A0R2PUL3"/>
<accession>A0A0R2PUL3</accession>
<protein>
    <recommendedName>
        <fullName evidence="4">2,5-dichloro-2,5-cyclohexadiene-1,4-diol dehydrogenase</fullName>
    </recommendedName>
</protein>
<dbReference type="PRINTS" id="PR00081">
    <property type="entry name" value="GDHRDH"/>
</dbReference>
<dbReference type="InterPro" id="IPR050259">
    <property type="entry name" value="SDR"/>
</dbReference>
<dbReference type="InterPro" id="IPR002347">
    <property type="entry name" value="SDR_fam"/>
</dbReference>
<organism evidence="2 3">
    <name type="scientific">SAR86 cluster bacterium BACL1 MAG-120920-bin57</name>
    <dbReference type="NCBI Taxonomy" id="1655571"/>
    <lineage>
        <taxon>Bacteria</taxon>
        <taxon>Pseudomonadati</taxon>
        <taxon>Pseudomonadota</taxon>
        <taxon>Gammaproteobacteria</taxon>
        <taxon>SAR86 cluster</taxon>
    </lineage>
</organism>
<dbReference type="FunFam" id="3.40.50.720:FF:000084">
    <property type="entry name" value="Short-chain dehydrogenase reductase"/>
    <property type="match status" value="1"/>
</dbReference>
<dbReference type="PRINTS" id="PR00080">
    <property type="entry name" value="SDRFAMILY"/>
</dbReference>
<dbReference type="Gene3D" id="3.40.50.720">
    <property type="entry name" value="NAD(P)-binding Rossmann-like Domain"/>
    <property type="match status" value="1"/>
</dbReference>
<sequence length="255" mass="26771">MSTTFKDEVIYITGASAGIGFATAKLCLEQGATVVITGRNNANLKDAESELKKISQNVIAHNVDVCDERAILDSLNEVYKLCGKIDGLVNNAPSIHTGKIVDLSLSAWKTNFKANLDAVFLTTKAVLPWMIAAKKGSIVNIASVVGLKGVAYMSAYGAAKAGLINFSRASAIEAAPYVRVNCIIPGAVLTPATKRAIPNDDLLEATKNAIPLKRIAEPIELARPILFLLSSDASFITAASLVVDGGKTGDLNAGN</sequence>
<evidence type="ECO:0000313" key="2">
    <source>
        <dbReference type="EMBL" id="KRO40658.1"/>
    </source>
</evidence>
<reference evidence="3" key="1">
    <citation type="submission" date="2015-10" db="EMBL/GenBank/DDBJ databases">
        <title>Metagenome-Assembled Genomes uncover a global brackish microbiome.</title>
        <authorList>
            <person name="Hugerth L.W."/>
            <person name="Larsson J."/>
            <person name="Alneberg J."/>
            <person name="Lindh M.V."/>
            <person name="Legrand C."/>
            <person name="Pinhassi J."/>
            <person name="Andersson A."/>
        </authorList>
    </citation>
    <scope>NUCLEOTIDE SEQUENCE [LARGE SCALE GENOMIC DNA]</scope>
</reference>
<dbReference type="InterPro" id="IPR036291">
    <property type="entry name" value="NAD(P)-bd_dom_sf"/>
</dbReference>
<dbReference type="PANTHER" id="PTHR42879">
    <property type="entry name" value="3-OXOACYL-(ACYL-CARRIER-PROTEIN) REDUCTASE"/>
    <property type="match status" value="1"/>
</dbReference>
<comment type="caution">
    <text evidence="2">The sequence shown here is derived from an EMBL/GenBank/DDBJ whole genome shotgun (WGS) entry which is preliminary data.</text>
</comment>
<proteinExistence type="inferred from homology"/>
<dbReference type="EMBL" id="LIAV01000079">
    <property type="protein sequence ID" value="KRO40658.1"/>
    <property type="molecule type" value="Genomic_DNA"/>
</dbReference>
<comment type="similarity">
    <text evidence="1">Belongs to the short-chain dehydrogenases/reductases (SDR) family.</text>
</comment>
<evidence type="ECO:0000313" key="3">
    <source>
        <dbReference type="Proteomes" id="UP000050874"/>
    </source>
</evidence>
<dbReference type="CDD" id="cd05233">
    <property type="entry name" value="SDR_c"/>
    <property type="match status" value="1"/>
</dbReference>
<gene>
    <name evidence="2" type="ORF">ABR63_06130</name>
</gene>
<dbReference type="PANTHER" id="PTHR42879:SF2">
    <property type="entry name" value="3-OXOACYL-[ACYL-CARRIER-PROTEIN] REDUCTASE FABG"/>
    <property type="match status" value="1"/>
</dbReference>
<name>A0A0R2PUL3_9GAMM</name>
<evidence type="ECO:0008006" key="4">
    <source>
        <dbReference type="Google" id="ProtNLM"/>
    </source>
</evidence>
<dbReference type="Proteomes" id="UP000050874">
    <property type="component" value="Unassembled WGS sequence"/>
</dbReference>
<evidence type="ECO:0000256" key="1">
    <source>
        <dbReference type="ARBA" id="ARBA00006484"/>
    </source>
</evidence>